<protein>
    <submittedName>
        <fullName evidence="9">Serine/threonine protein kinase</fullName>
    </submittedName>
</protein>
<keyword evidence="7" id="KW-0812">Transmembrane</keyword>
<dbReference type="Gene3D" id="1.10.510.10">
    <property type="entry name" value="Transferase(Phosphotransferase) domain 1"/>
    <property type="match status" value="1"/>
</dbReference>
<keyword evidence="1" id="KW-0808">Transferase</keyword>
<keyword evidence="7" id="KW-0472">Membrane</keyword>
<dbReference type="Gene3D" id="3.30.200.20">
    <property type="entry name" value="Phosphorylase Kinase, domain 1"/>
    <property type="match status" value="1"/>
</dbReference>
<sequence length="884" mass="97930">MDFSEDVSPPPVTASRGQDSDTVRALDSAEGNVVQAVGSTVRANSQLSDWEPPDLNDVAGMLPQFSFEKFLGRGGMGAVYLAHQLGLERKVAIKLLPAILAEDQQFVEWFRREARVLAQLSHPGIVTIHDFGQTQEGNYYVVMEYVEGANLHQIIRGDGLEPRQALDLVVQICEALEYAHSQGVIHRDIKPANVLVSRSGQAKLADFGLAKFIQKQEGAEPALTRTNQVMGTPDYMAPEQREGRAADERADIYSLGVLFYEMLTGERPQVILDKLSSRVNLDSRLDKVVAKALQQQPERRYQQVSTMKGDLNRIRKTAVSRHRTLLWVVAFSLPLLLLATAGIMFWYSPVPVPSSSETQPPPPAPGPERQAEPMPEDRPTTLAYAPEEAGSGWTVVPPITDTDLHCVWGWDPRNVWAVGQKGTILHFDGSSWKKMDSGTLEDLFAVVGTQDGTCVWAAGDHGTILRFRAGQWETMASGTTERLLAIVCCCPNHAWAAGENGSLCRWENMKWSTRSSGTTRTLRSLFGVKVNNIWAAGDHGFVMHWDGRRWQAEDSGTQMDIHHVCEMDPTGVVASGREGTMMFREAPNRWKPYRNSPYFGPDGARFTFLGFSGSDSLAWSITDRSWMLKGDEFDWLAVRLPVQSRLNSLWGHRDLFQCAVGQKGAIIVRGKSDLDVPERSLGMSGDPSPRSATDPSWKDLLKNVDPANHSLTGAWRLGPEGLFIVQPTFLGTCELPFEGALPAEYDLRVCVTRHTREESIQIAFRKGDRGAAFVLDAPLPSQSLMLAGLEHVQGLGLFEKNPTRLTRPRWLLSGVPHEIILRVRNSGLSVDVDGSQIFQWRGDWNTCSQTGGWFPSKVGIRPIFAVGSSRSEAVFHVVEMKALP</sequence>
<keyword evidence="10" id="KW-1185">Reference proteome</keyword>
<dbReference type="CDD" id="cd14014">
    <property type="entry name" value="STKc_PknB_like"/>
    <property type="match status" value="1"/>
</dbReference>
<gene>
    <name evidence="9" type="ORF">DES53_101613</name>
</gene>
<dbReference type="AlphaFoldDB" id="A0A366HU44"/>
<evidence type="ECO:0000313" key="9">
    <source>
        <dbReference type="EMBL" id="RBP47813.1"/>
    </source>
</evidence>
<dbReference type="InterPro" id="IPR000719">
    <property type="entry name" value="Prot_kinase_dom"/>
</dbReference>
<organism evidence="9 10">
    <name type="scientific">Roseimicrobium gellanilyticum</name>
    <dbReference type="NCBI Taxonomy" id="748857"/>
    <lineage>
        <taxon>Bacteria</taxon>
        <taxon>Pseudomonadati</taxon>
        <taxon>Verrucomicrobiota</taxon>
        <taxon>Verrucomicrobiia</taxon>
        <taxon>Verrucomicrobiales</taxon>
        <taxon>Verrucomicrobiaceae</taxon>
        <taxon>Roseimicrobium</taxon>
    </lineage>
</organism>
<evidence type="ECO:0000256" key="7">
    <source>
        <dbReference type="SAM" id="Phobius"/>
    </source>
</evidence>
<keyword evidence="3 9" id="KW-0418">Kinase</keyword>
<dbReference type="PANTHER" id="PTHR43289:SF6">
    <property type="entry name" value="SERINE_THREONINE-PROTEIN KINASE NEKL-3"/>
    <property type="match status" value="1"/>
</dbReference>
<dbReference type="PROSITE" id="PS00107">
    <property type="entry name" value="PROTEIN_KINASE_ATP"/>
    <property type="match status" value="1"/>
</dbReference>
<evidence type="ECO:0000256" key="3">
    <source>
        <dbReference type="ARBA" id="ARBA00022777"/>
    </source>
</evidence>
<feature type="domain" description="Protein kinase" evidence="8">
    <location>
        <begin position="65"/>
        <end position="325"/>
    </location>
</feature>
<dbReference type="GO" id="GO:0005524">
    <property type="term" value="F:ATP binding"/>
    <property type="evidence" value="ECO:0007669"/>
    <property type="project" value="UniProtKB-UniRule"/>
</dbReference>
<dbReference type="GO" id="GO:0004674">
    <property type="term" value="F:protein serine/threonine kinase activity"/>
    <property type="evidence" value="ECO:0007669"/>
    <property type="project" value="UniProtKB-KW"/>
</dbReference>
<feature type="compositionally biased region" description="Basic and acidic residues" evidence="6">
    <location>
        <begin position="369"/>
        <end position="379"/>
    </location>
</feature>
<dbReference type="SMART" id="SM00220">
    <property type="entry name" value="S_TKc"/>
    <property type="match status" value="1"/>
</dbReference>
<dbReference type="PANTHER" id="PTHR43289">
    <property type="entry name" value="MITOGEN-ACTIVATED PROTEIN KINASE KINASE KINASE 20-RELATED"/>
    <property type="match status" value="1"/>
</dbReference>
<dbReference type="SUPFAM" id="SSF69322">
    <property type="entry name" value="Tricorn protease domain 2"/>
    <property type="match status" value="1"/>
</dbReference>
<dbReference type="InterPro" id="IPR011009">
    <property type="entry name" value="Kinase-like_dom_sf"/>
</dbReference>
<evidence type="ECO:0000256" key="4">
    <source>
        <dbReference type="ARBA" id="ARBA00022840"/>
    </source>
</evidence>
<evidence type="ECO:0000259" key="8">
    <source>
        <dbReference type="PROSITE" id="PS50011"/>
    </source>
</evidence>
<name>A0A366HU44_9BACT</name>
<keyword evidence="2 5" id="KW-0547">Nucleotide-binding</keyword>
<feature type="transmembrane region" description="Helical" evidence="7">
    <location>
        <begin position="325"/>
        <end position="347"/>
    </location>
</feature>
<keyword evidence="9" id="KW-0723">Serine/threonine-protein kinase</keyword>
<dbReference type="OrthoDB" id="6111975at2"/>
<proteinExistence type="predicted"/>
<accession>A0A366HU44</accession>
<evidence type="ECO:0000256" key="2">
    <source>
        <dbReference type="ARBA" id="ARBA00022741"/>
    </source>
</evidence>
<keyword evidence="4 5" id="KW-0067">ATP-binding</keyword>
<dbReference type="EMBL" id="QNRR01000001">
    <property type="protein sequence ID" value="RBP47813.1"/>
    <property type="molecule type" value="Genomic_DNA"/>
</dbReference>
<feature type="region of interest" description="Disordered" evidence="6">
    <location>
        <begin position="354"/>
        <end position="382"/>
    </location>
</feature>
<dbReference type="InterPro" id="IPR008271">
    <property type="entry name" value="Ser/Thr_kinase_AS"/>
</dbReference>
<dbReference type="InterPro" id="IPR017441">
    <property type="entry name" value="Protein_kinase_ATP_BS"/>
</dbReference>
<evidence type="ECO:0000256" key="5">
    <source>
        <dbReference type="PROSITE-ProRule" id="PRU10141"/>
    </source>
</evidence>
<evidence type="ECO:0000313" key="10">
    <source>
        <dbReference type="Proteomes" id="UP000253426"/>
    </source>
</evidence>
<comment type="caution">
    <text evidence="9">The sequence shown here is derived from an EMBL/GenBank/DDBJ whole genome shotgun (WGS) entry which is preliminary data.</text>
</comment>
<dbReference type="SUPFAM" id="SSF56112">
    <property type="entry name" value="Protein kinase-like (PK-like)"/>
    <property type="match status" value="1"/>
</dbReference>
<dbReference type="PROSITE" id="PS00108">
    <property type="entry name" value="PROTEIN_KINASE_ST"/>
    <property type="match status" value="1"/>
</dbReference>
<dbReference type="Proteomes" id="UP000253426">
    <property type="component" value="Unassembled WGS sequence"/>
</dbReference>
<feature type="binding site" evidence="5">
    <location>
        <position position="94"/>
    </location>
    <ligand>
        <name>ATP</name>
        <dbReference type="ChEBI" id="CHEBI:30616"/>
    </ligand>
</feature>
<keyword evidence="7" id="KW-1133">Transmembrane helix</keyword>
<evidence type="ECO:0000256" key="6">
    <source>
        <dbReference type="SAM" id="MobiDB-lite"/>
    </source>
</evidence>
<dbReference type="PROSITE" id="PS50011">
    <property type="entry name" value="PROTEIN_KINASE_DOM"/>
    <property type="match status" value="1"/>
</dbReference>
<evidence type="ECO:0000256" key="1">
    <source>
        <dbReference type="ARBA" id="ARBA00022679"/>
    </source>
</evidence>
<reference evidence="9 10" key="1">
    <citation type="submission" date="2018-06" db="EMBL/GenBank/DDBJ databases">
        <title>Genomic Encyclopedia of Type Strains, Phase IV (KMG-IV): sequencing the most valuable type-strain genomes for metagenomic binning, comparative biology and taxonomic classification.</title>
        <authorList>
            <person name="Goeker M."/>
        </authorList>
    </citation>
    <scope>NUCLEOTIDE SEQUENCE [LARGE SCALE GENOMIC DNA]</scope>
    <source>
        <strain evidence="9 10">DSM 25532</strain>
    </source>
</reference>
<dbReference type="Pfam" id="PF00069">
    <property type="entry name" value="Pkinase"/>
    <property type="match status" value="1"/>
</dbReference>
<feature type="region of interest" description="Disordered" evidence="6">
    <location>
        <begin position="1"/>
        <end position="21"/>
    </location>
</feature>